<reference evidence="1 2" key="1">
    <citation type="submission" date="2014-08" db="EMBL/GenBank/DDBJ databases">
        <title>Chaperone-usher fimbriae in a diverse selection of Gallibacterium genomes.</title>
        <authorList>
            <person name="Kudirkiene E."/>
            <person name="Bager R.J."/>
            <person name="Johnson T.J."/>
            <person name="Bojesen A.M."/>
        </authorList>
    </citation>
    <scope>NUCLEOTIDE SEQUENCE [LARGE SCALE GENOMIC DNA]</scope>
    <source>
        <strain evidence="1 2">CCM5976</strain>
    </source>
</reference>
<accession>A0A0A2Y156</accession>
<organism evidence="1 2">
    <name type="scientific">Gallibacterium genomosp. 2</name>
    <dbReference type="NCBI Taxonomy" id="155517"/>
    <lineage>
        <taxon>Bacteria</taxon>
        <taxon>Pseudomonadati</taxon>
        <taxon>Pseudomonadota</taxon>
        <taxon>Gammaproteobacteria</taxon>
        <taxon>Pasteurellales</taxon>
        <taxon>Pasteurellaceae</taxon>
        <taxon>Gallibacterium</taxon>
    </lineage>
</organism>
<dbReference type="SUPFAM" id="SSF53335">
    <property type="entry name" value="S-adenosyl-L-methionine-dependent methyltransferases"/>
    <property type="match status" value="1"/>
</dbReference>
<keyword evidence="2" id="KW-1185">Reference proteome</keyword>
<gene>
    <name evidence="1" type="ORF">P375_08040</name>
</gene>
<name>A0A0A2Y156_9PAST</name>
<dbReference type="Gene3D" id="3.40.50.150">
    <property type="entry name" value="Vaccinia Virus protein VP39"/>
    <property type="match status" value="1"/>
</dbReference>
<dbReference type="EMBL" id="JPXY01000035">
    <property type="protein sequence ID" value="KGQ31219.1"/>
    <property type="molecule type" value="Genomic_DNA"/>
</dbReference>
<evidence type="ECO:0008006" key="3">
    <source>
        <dbReference type="Google" id="ProtNLM"/>
    </source>
</evidence>
<dbReference type="RefSeq" id="WP_039135902.1">
    <property type="nucleotide sequence ID" value="NZ_JPXY01000035.1"/>
</dbReference>
<dbReference type="AlphaFoldDB" id="A0A0A2Y156"/>
<dbReference type="Proteomes" id="UP000030418">
    <property type="component" value="Unassembled WGS sequence"/>
</dbReference>
<proteinExistence type="predicted"/>
<evidence type="ECO:0000313" key="2">
    <source>
        <dbReference type="Proteomes" id="UP000030418"/>
    </source>
</evidence>
<evidence type="ECO:0000313" key="1">
    <source>
        <dbReference type="EMBL" id="KGQ31219.1"/>
    </source>
</evidence>
<protein>
    <recommendedName>
        <fullName evidence="3">DNA methyltransferase</fullName>
    </recommendedName>
</protein>
<sequence>MRKRYTKAPLPFTGQKRNFLKLVEKALIENIDNDGEGWTIIDVFGGSGLLAGNAKDICSKARVIFNDYDNYAERLANIKQTNQLRQQLAYCLIDVKPEARLSNEKKKEIIDIIRRFDGYKDIKALTSWLLFSGNDVKSLEALFKKSLWNNLTKRDYPVADDYLNGLDIVRMDFKDLINQHRHKEKVLFLLDPPYICTEQSTYKKETYFDLIDFLELMRLIRPPFIMFSSAKSEFNRYIDFLIKHKEKNYRHFVDAVEQKINVRVNHNVNYQDNMVYKF</sequence>
<dbReference type="InterPro" id="IPR029063">
    <property type="entry name" value="SAM-dependent_MTases_sf"/>
</dbReference>
<comment type="caution">
    <text evidence="1">The sequence shown here is derived from an EMBL/GenBank/DDBJ whole genome shotgun (WGS) entry which is preliminary data.</text>
</comment>